<evidence type="ECO:0000259" key="11">
    <source>
        <dbReference type="Pfam" id="PF02777"/>
    </source>
</evidence>
<dbReference type="GO" id="GO:0005737">
    <property type="term" value="C:cytoplasm"/>
    <property type="evidence" value="ECO:0007669"/>
    <property type="project" value="TreeGrafter"/>
</dbReference>
<dbReference type="InterPro" id="IPR019832">
    <property type="entry name" value="Mn/Fe_SOD_C"/>
</dbReference>
<evidence type="ECO:0000256" key="5">
    <source>
        <dbReference type="ARBA" id="ARBA00023002"/>
    </source>
</evidence>
<accession>A0AAJ1S477</accession>
<feature type="binding site" evidence="7">
    <location>
        <position position="194"/>
    </location>
    <ligand>
        <name>Mn(2+)</name>
        <dbReference type="ChEBI" id="CHEBI:29035"/>
    </ligand>
</feature>
<dbReference type="InterPro" id="IPR019833">
    <property type="entry name" value="Mn/Fe_SOD_BS"/>
</dbReference>
<evidence type="ECO:0000256" key="3">
    <source>
        <dbReference type="ARBA" id="ARBA00012682"/>
    </source>
</evidence>
<dbReference type="InterPro" id="IPR001189">
    <property type="entry name" value="Mn/Fe_SOD"/>
</dbReference>
<dbReference type="Pfam" id="PF02777">
    <property type="entry name" value="Sod_Fe_C"/>
    <property type="match status" value="1"/>
</dbReference>
<dbReference type="FunFam" id="3.55.40.20:FF:000004">
    <property type="entry name" value="Superoxide dismutase [Fe]"/>
    <property type="match status" value="1"/>
</dbReference>
<comment type="function">
    <text evidence="8">Destroys radicals which are normally produced within the cells and which are toxic to biological systems.</text>
</comment>
<comment type="caution">
    <text evidence="12">The sequence shown here is derived from an EMBL/GenBank/DDBJ whole genome shotgun (WGS) entry which is preliminary data.</text>
</comment>
<dbReference type="EC" id="1.15.1.1" evidence="3 8"/>
<sequence length="238" mass="26804">MQAQKKFGNPTSTNGVHPMSSGTQADAFTGYVLPPLPYGYDALEPYIDAATMELHHNKHHQTYVDKLNAAIAPYPQLHGLIIEDLLRRLDEVPDEIRQTVREQGGGHANHQFFWKVIGPPRDTTPQGALADALERDFGGLDAFKEQFATAAAKQFGSGWAFLVINPGTKKLEILTLPNQDSVLLYGRPGLLACDVWEHAYYLRYQNRRAEYLDAWWNVVAWDVVSRRLDNFNAGKQQL</sequence>
<dbReference type="SUPFAM" id="SSF54719">
    <property type="entry name" value="Fe,Mn superoxide dismutase (SOD), C-terminal domain"/>
    <property type="match status" value="1"/>
</dbReference>
<protein>
    <recommendedName>
        <fullName evidence="3 8">Superoxide dismutase</fullName>
        <ecNumber evidence="3 8">1.15.1.1</ecNumber>
    </recommendedName>
</protein>
<feature type="binding site" evidence="7">
    <location>
        <position position="55"/>
    </location>
    <ligand>
        <name>Mn(2+)</name>
        <dbReference type="ChEBI" id="CHEBI:29035"/>
    </ligand>
</feature>
<dbReference type="AlphaFoldDB" id="A0AAJ1S477"/>
<evidence type="ECO:0000256" key="8">
    <source>
        <dbReference type="RuleBase" id="RU000414"/>
    </source>
</evidence>
<dbReference type="SUPFAM" id="SSF46609">
    <property type="entry name" value="Fe,Mn superoxide dismutase (SOD), N-terminal domain"/>
    <property type="match status" value="1"/>
</dbReference>
<evidence type="ECO:0000313" key="12">
    <source>
        <dbReference type="EMBL" id="MDP7736177.1"/>
    </source>
</evidence>
<dbReference type="Pfam" id="PF00081">
    <property type="entry name" value="Sod_Fe_N"/>
    <property type="match status" value="1"/>
</dbReference>
<dbReference type="PROSITE" id="PS00088">
    <property type="entry name" value="SOD_MN"/>
    <property type="match status" value="1"/>
</dbReference>
<feature type="binding site" evidence="7">
    <location>
        <position position="110"/>
    </location>
    <ligand>
        <name>Mn(2+)</name>
        <dbReference type="ChEBI" id="CHEBI:29035"/>
    </ligand>
</feature>
<dbReference type="GO" id="GO:0046872">
    <property type="term" value="F:metal ion binding"/>
    <property type="evidence" value="ECO:0007669"/>
    <property type="project" value="UniProtKB-KW"/>
</dbReference>
<feature type="binding site" evidence="7">
    <location>
        <position position="198"/>
    </location>
    <ligand>
        <name>Mn(2+)</name>
        <dbReference type="ChEBI" id="CHEBI:29035"/>
    </ligand>
</feature>
<feature type="region of interest" description="Disordered" evidence="9">
    <location>
        <begin position="1"/>
        <end position="21"/>
    </location>
</feature>
<feature type="domain" description="Manganese/iron superoxide dismutase C-terminal" evidence="11">
    <location>
        <begin position="125"/>
        <end position="227"/>
    </location>
</feature>
<comment type="catalytic activity">
    <reaction evidence="6 8">
        <text>2 superoxide + 2 H(+) = H2O2 + O2</text>
        <dbReference type="Rhea" id="RHEA:20696"/>
        <dbReference type="ChEBI" id="CHEBI:15378"/>
        <dbReference type="ChEBI" id="CHEBI:15379"/>
        <dbReference type="ChEBI" id="CHEBI:16240"/>
        <dbReference type="ChEBI" id="CHEBI:18421"/>
        <dbReference type="EC" id="1.15.1.1"/>
    </reaction>
</comment>
<dbReference type="PANTHER" id="PTHR43595">
    <property type="entry name" value="37S RIBOSOMAL PROTEIN S26, MITOCHONDRIAL"/>
    <property type="match status" value="1"/>
</dbReference>
<dbReference type="RefSeq" id="WP_370530927.1">
    <property type="nucleotide sequence ID" value="NZ_JAUFSA010000001.1"/>
</dbReference>
<dbReference type="InterPro" id="IPR036324">
    <property type="entry name" value="Mn/Fe_SOD_N_sf"/>
</dbReference>
<name>A0AAJ1S477_9MYCO</name>
<dbReference type="Gene3D" id="1.10.287.990">
    <property type="entry name" value="Fe,Mn superoxide dismutase (SOD) domain"/>
    <property type="match status" value="1"/>
</dbReference>
<evidence type="ECO:0000256" key="4">
    <source>
        <dbReference type="ARBA" id="ARBA00022723"/>
    </source>
</evidence>
<dbReference type="InterPro" id="IPR019831">
    <property type="entry name" value="Mn/Fe_SOD_N"/>
</dbReference>
<gene>
    <name evidence="12" type="ORF">QXL92_15650</name>
</gene>
<dbReference type="GO" id="GO:0004784">
    <property type="term" value="F:superoxide dismutase activity"/>
    <property type="evidence" value="ECO:0007669"/>
    <property type="project" value="UniProtKB-EC"/>
</dbReference>
<dbReference type="Proteomes" id="UP001229081">
    <property type="component" value="Unassembled WGS sequence"/>
</dbReference>
<dbReference type="PANTHER" id="PTHR43595:SF2">
    <property type="entry name" value="SMALL RIBOSOMAL SUBUNIT PROTEIN MS42"/>
    <property type="match status" value="1"/>
</dbReference>
<reference evidence="12" key="1">
    <citation type="submission" date="2023-06" db="EMBL/GenBank/DDBJ databases">
        <title>Identification of two novel mycobacterium reveal diversities and complexities of Mycobacterium gordonae clade.</title>
        <authorList>
            <person name="Matsumoto Y."/>
            <person name="Nakamura S."/>
            <person name="Motooka D."/>
            <person name="Fukushima K."/>
        </authorList>
    </citation>
    <scope>NUCLEOTIDE SEQUENCE</scope>
    <source>
        <strain evidence="12">TY812</strain>
    </source>
</reference>
<dbReference type="InterPro" id="IPR036314">
    <property type="entry name" value="SOD_C_sf"/>
</dbReference>
<dbReference type="PRINTS" id="PR01703">
    <property type="entry name" value="MNSODISMTASE"/>
</dbReference>
<feature type="domain" description="Manganese/iron superoxide dismutase N-terminal" evidence="10">
    <location>
        <begin position="31"/>
        <end position="117"/>
    </location>
</feature>
<dbReference type="FunFam" id="1.10.287.990:FF:000001">
    <property type="entry name" value="Superoxide dismutase"/>
    <property type="match status" value="1"/>
</dbReference>
<evidence type="ECO:0000256" key="1">
    <source>
        <dbReference type="ARBA" id="ARBA00002170"/>
    </source>
</evidence>
<dbReference type="PIRSF" id="PIRSF000349">
    <property type="entry name" value="SODismutase"/>
    <property type="match status" value="1"/>
</dbReference>
<comment type="similarity">
    <text evidence="2 8">Belongs to the iron/manganese superoxide dismutase family.</text>
</comment>
<evidence type="ECO:0000256" key="6">
    <source>
        <dbReference type="ARBA" id="ARBA00049204"/>
    </source>
</evidence>
<proteinExistence type="inferred from homology"/>
<comment type="function">
    <text evidence="1">Destroys superoxide anion radicals which are normally produced within the cells and which are toxic to biological systems.</text>
</comment>
<evidence type="ECO:0000256" key="9">
    <source>
        <dbReference type="SAM" id="MobiDB-lite"/>
    </source>
</evidence>
<evidence type="ECO:0000313" key="13">
    <source>
        <dbReference type="Proteomes" id="UP001229081"/>
    </source>
</evidence>
<dbReference type="Gene3D" id="3.55.40.20">
    <property type="entry name" value="Iron/manganese superoxide dismutase, C-terminal domain"/>
    <property type="match status" value="1"/>
</dbReference>
<dbReference type="EMBL" id="JAUFSA010000001">
    <property type="protein sequence ID" value="MDP7736177.1"/>
    <property type="molecule type" value="Genomic_DNA"/>
</dbReference>
<evidence type="ECO:0000256" key="7">
    <source>
        <dbReference type="PIRSR" id="PIRSR000349-1"/>
    </source>
</evidence>
<keyword evidence="5 8" id="KW-0560">Oxidoreductase</keyword>
<evidence type="ECO:0000259" key="10">
    <source>
        <dbReference type="Pfam" id="PF00081"/>
    </source>
</evidence>
<organism evidence="12 13">
    <name type="scientific">Mycobacterium paragordonae</name>
    <dbReference type="NCBI Taxonomy" id="1389713"/>
    <lineage>
        <taxon>Bacteria</taxon>
        <taxon>Bacillati</taxon>
        <taxon>Actinomycetota</taxon>
        <taxon>Actinomycetes</taxon>
        <taxon>Mycobacteriales</taxon>
        <taxon>Mycobacteriaceae</taxon>
        <taxon>Mycobacterium</taxon>
    </lineage>
</organism>
<keyword evidence="4 7" id="KW-0479">Metal-binding</keyword>
<evidence type="ECO:0000256" key="2">
    <source>
        <dbReference type="ARBA" id="ARBA00008714"/>
    </source>
</evidence>